<evidence type="ECO:0000313" key="3">
    <source>
        <dbReference type="EMBL" id="KAK4217512.1"/>
    </source>
</evidence>
<evidence type="ECO:0000256" key="1">
    <source>
        <dbReference type="SAM" id="MobiDB-lite"/>
    </source>
</evidence>
<dbReference type="PANTHER" id="PTHR37544:SF3">
    <property type="entry name" value="SPRAY"/>
    <property type="match status" value="1"/>
</dbReference>
<dbReference type="Proteomes" id="UP001301769">
    <property type="component" value="Unassembled WGS sequence"/>
</dbReference>
<accession>A0AAN6YJU8</accession>
<protein>
    <submittedName>
        <fullName evidence="3">Uncharacterized protein</fullName>
    </submittedName>
</protein>
<keyword evidence="2" id="KW-1133">Transmembrane helix</keyword>
<evidence type="ECO:0000256" key="2">
    <source>
        <dbReference type="SAM" id="Phobius"/>
    </source>
</evidence>
<dbReference type="Pfam" id="PF11915">
    <property type="entry name" value="DUF3433"/>
    <property type="match status" value="1"/>
</dbReference>
<feature type="compositionally biased region" description="Basic and acidic residues" evidence="1">
    <location>
        <begin position="656"/>
        <end position="665"/>
    </location>
</feature>
<comment type="caution">
    <text evidence="3">The sequence shown here is derived from an EMBL/GenBank/DDBJ whole genome shotgun (WGS) entry which is preliminary data.</text>
</comment>
<feature type="compositionally biased region" description="Polar residues" evidence="1">
    <location>
        <begin position="727"/>
        <end position="764"/>
    </location>
</feature>
<proteinExistence type="predicted"/>
<feature type="transmembrane region" description="Helical" evidence="2">
    <location>
        <begin position="1160"/>
        <end position="1180"/>
    </location>
</feature>
<feature type="transmembrane region" description="Helical" evidence="2">
    <location>
        <begin position="1121"/>
        <end position="1139"/>
    </location>
</feature>
<dbReference type="AlphaFoldDB" id="A0AAN6YJU8"/>
<feature type="compositionally biased region" description="Low complexity" evidence="1">
    <location>
        <begin position="605"/>
        <end position="624"/>
    </location>
</feature>
<reference evidence="3" key="2">
    <citation type="submission" date="2023-05" db="EMBL/GenBank/DDBJ databases">
        <authorList>
            <consortium name="Lawrence Berkeley National Laboratory"/>
            <person name="Steindorff A."/>
            <person name="Hensen N."/>
            <person name="Bonometti L."/>
            <person name="Westerberg I."/>
            <person name="Brannstrom I.O."/>
            <person name="Guillou S."/>
            <person name="Cros-Aarteil S."/>
            <person name="Calhoun S."/>
            <person name="Haridas S."/>
            <person name="Kuo A."/>
            <person name="Mondo S."/>
            <person name="Pangilinan J."/>
            <person name="Riley R."/>
            <person name="Labutti K."/>
            <person name="Andreopoulos B."/>
            <person name="Lipzen A."/>
            <person name="Chen C."/>
            <person name="Yanf M."/>
            <person name="Daum C."/>
            <person name="Ng V."/>
            <person name="Clum A."/>
            <person name="Ohm R."/>
            <person name="Martin F."/>
            <person name="Silar P."/>
            <person name="Natvig D."/>
            <person name="Lalanne C."/>
            <person name="Gautier V."/>
            <person name="Ament-Velasquez S.L."/>
            <person name="Kruys A."/>
            <person name="Hutchinson M.I."/>
            <person name="Powell A.J."/>
            <person name="Barry K."/>
            <person name="Miller A.N."/>
            <person name="Grigoriev I.V."/>
            <person name="Debuchy R."/>
            <person name="Gladieux P."/>
            <person name="Thoren M.H."/>
            <person name="Johannesson H."/>
        </authorList>
    </citation>
    <scope>NUCLEOTIDE SEQUENCE</scope>
    <source>
        <strain evidence="3">PSN293</strain>
    </source>
</reference>
<dbReference type="EMBL" id="MU858059">
    <property type="protein sequence ID" value="KAK4217512.1"/>
    <property type="molecule type" value="Genomic_DNA"/>
</dbReference>
<feature type="transmembrane region" description="Helical" evidence="2">
    <location>
        <begin position="837"/>
        <end position="858"/>
    </location>
</feature>
<dbReference type="InterPro" id="IPR021840">
    <property type="entry name" value="DUF3433"/>
</dbReference>
<feature type="transmembrane region" description="Helical" evidence="2">
    <location>
        <begin position="909"/>
        <end position="926"/>
    </location>
</feature>
<feature type="transmembrane region" description="Helical" evidence="2">
    <location>
        <begin position="201"/>
        <end position="219"/>
    </location>
</feature>
<keyword evidence="2" id="KW-0812">Transmembrane</keyword>
<sequence>MAGTRRVFSHASHAAPKNDMIDIPGRSISEDAFLKTTHSMSNQTTQKAINLDHSVAKENGSDKRSTEKDIVTATEAPTFVIGLSYPRKVALATRSKLRSGLVKPLDGKLLYQASRGTRVSAQSPATSSECDIELEDLPVARTYSTYSTDRLIRTSSASSISLGEGTYHPRGNWLNTNHERGAKEPQASTDATPNYKPAAIRWPYCVFLLMILAGLFAFLEFEMNNLPPAHYKLLPIHSSIRVPNRTDESGGHRWNVHELQRVGNSVFLDGRGTATALGRRTASPEPAPEPRPPEDNYPKPFTPINTFCGWAAPTWRVNMLADDPPSLTAPTSSGGKPETSWMINTTIMVEEIIDTFTTDNPSWCPCRLGDLLSDLGPGSIDWAMNWPGIPPNPDWYLNVPYYQSSSALLTWDSHDQGCRSAMYAISTFRYCKRFQFETSLVTSQPGGASTVDVGALGLSSTQLTTPPAELRHRPEWQYARIDGKGNAAIPIVRRIAGSDLVDVFGNFVRSTDTALYPERWTAEMVPYYPDPGSTWYVDNPCILWPWTSRYTFSFACTRTTDPSDPSATTWWTLPLSSPVAPALSPATATETMSATGNNSPSSRYPSPGSKTLPPTPSSTTCCGTDVFRATGVSDDSGSQSPEPTTSLEDFVSVRGSTERPPEARSTETMSSKEITSTVPDKSNEPTKSSSNLTPISNAQSRPTLSDNSQFRSIQPSTISPTAPLVSSVETAQASGALSNERSALSDNATRPDSVTDTQSVTTPVTMDDDMQLSITVQGSPLVNVTYTQNSSSHLPSPTLWRLPPSRVTPVGRPFQPNGPIPSDVASKYFNLRSEADYLMVSVVPVLLSTVLLMLLQVLTTSVHSIVPFRALGRPQGALVEDSLTLSRSPSLLSAPVIAARHLLLFKDPLPLLSTLLSGLAVILVTLSSEVIRIDVTADCNRISATKSSAEPVQLCAIGLRKSTVLMRIAEGLVITLAVLVLGIAVLVSRWHSGLAAGPWSIASMAAMTSQGGELQQLLRSIPPSQPTGTQPSVGTQIRRALDGKRYRLGFATASHPTTAPPGDGGSGAAGYGIQVVPTATDDEILIRVTSKNPRTRKPLDADRMSFTRRWNMPTTKWAGEFLVRILALLFTIGLLNLILNYETTVGVDTGLEAFMNSQTIGVRILFAGFGTIIDAFWSYYYSCEKSHFLSSSA</sequence>
<name>A0AAN6YJU8_9PEZI</name>
<keyword evidence="4" id="KW-1185">Reference proteome</keyword>
<keyword evidence="2" id="KW-0472">Membrane</keyword>
<feature type="transmembrane region" description="Helical" evidence="2">
    <location>
        <begin position="968"/>
        <end position="990"/>
    </location>
</feature>
<gene>
    <name evidence="3" type="ORF">QBC37DRAFT_384451</name>
</gene>
<feature type="region of interest" description="Disordered" evidence="1">
    <location>
        <begin position="276"/>
        <end position="298"/>
    </location>
</feature>
<reference evidence="3" key="1">
    <citation type="journal article" date="2023" name="Mol. Phylogenet. Evol.">
        <title>Genome-scale phylogeny and comparative genomics of the fungal order Sordariales.</title>
        <authorList>
            <person name="Hensen N."/>
            <person name="Bonometti L."/>
            <person name="Westerberg I."/>
            <person name="Brannstrom I.O."/>
            <person name="Guillou S."/>
            <person name="Cros-Aarteil S."/>
            <person name="Calhoun S."/>
            <person name="Haridas S."/>
            <person name="Kuo A."/>
            <person name="Mondo S."/>
            <person name="Pangilinan J."/>
            <person name="Riley R."/>
            <person name="LaButti K."/>
            <person name="Andreopoulos B."/>
            <person name="Lipzen A."/>
            <person name="Chen C."/>
            <person name="Yan M."/>
            <person name="Daum C."/>
            <person name="Ng V."/>
            <person name="Clum A."/>
            <person name="Steindorff A."/>
            <person name="Ohm R.A."/>
            <person name="Martin F."/>
            <person name="Silar P."/>
            <person name="Natvig D.O."/>
            <person name="Lalanne C."/>
            <person name="Gautier V."/>
            <person name="Ament-Velasquez S.L."/>
            <person name="Kruys A."/>
            <person name="Hutchinson M.I."/>
            <person name="Powell A.J."/>
            <person name="Barry K."/>
            <person name="Miller A.N."/>
            <person name="Grigoriev I.V."/>
            <person name="Debuchy R."/>
            <person name="Gladieux P."/>
            <person name="Hiltunen Thoren M."/>
            <person name="Johannesson H."/>
        </authorList>
    </citation>
    <scope>NUCLEOTIDE SEQUENCE</scope>
    <source>
        <strain evidence="3">PSN293</strain>
    </source>
</reference>
<organism evidence="3 4">
    <name type="scientific">Rhypophila decipiens</name>
    <dbReference type="NCBI Taxonomy" id="261697"/>
    <lineage>
        <taxon>Eukaryota</taxon>
        <taxon>Fungi</taxon>
        <taxon>Dikarya</taxon>
        <taxon>Ascomycota</taxon>
        <taxon>Pezizomycotina</taxon>
        <taxon>Sordariomycetes</taxon>
        <taxon>Sordariomycetidae</taxon>
        <taxon>Sordariales</taxon>
        <taxon>Naviculisporaceae</taxon>
        <taxon>Rhypophila</taxon>
    </lineage>
</organism>
<dbReference type="PANTHER" id="PTHR37544">
    <property type="entry name" value="SPRAY-RELATED"/>
    <property type="match status" value="1"/>
</dbReference>
<feature type="region of interest" description="Disordered" evidence="1">
    <location>
        <begin position="581"/>
        <end position="766"/>
    </location>
</feature>
<evidence type="ECO:0000313" key="4">
    <source>
        <dbReference type="Proteomes" id="UP001301769"/>
    </source>
</evidence>
<feature type="compositionally biased region" description="Polar residues" evidence="1">
    <location>
        <begin position="666"/>
        <end position="720"/>
    </location>
</feature>
<feature type="compositionally biased region" description="Polar residues" evidence="1">
    <location>
        <begin position="633"/>
        <end position="647"/>
    </location>
</feature>
<feature type="compositionally biased region" description="Polar residues" evidence="1">
    <location>
        <begin position="590"/>
        <end position="604"/>
    </location>
</feature>